<feature type="non-terminal residue" evidence="2">
    <location>
        <position position="1"/>
    </location>
</feature>
<name>A0AAN8HV53_9TELE</name>
<dbReference type="Proteomes" id="UP001335648">
    <property type="component" value="Unassembled WGS sequence"/>
</dbReference>
<gene>
    <name evidence="2" type="ORF">CesoFtcFv8_000318</name>
</gene>
<sequence length="186" mass="20559">VLSAAVLVHPVPPGSHLWPAPLRPLWVEFPTERSAFSADHQFMIGGALLACPVTEAQVKEVNVLLPDLTRFGSTCTLQRSLKEEGLWLFLSLWTQSLSAALSITVAPNPQGLADGELYLDDGHSFRFRDRKSFSRRRFSFLSDRLICRAAGEGETFECDTVVQTLTVLGLKRKPSSVIVHVNGEEI</sequence>
<proteinExistence type="predicted"/>
<evidence type="ECO:0000313" key="2">
    <source>
        <dbReference type="EMBL" id="KAK5928717.1"/>
    </source>
</evidence>
<keyword evidence="3" id="KW-1185">Reference proteome</keyword>
<evidence type="ECO:0000313" key="3">
    <source>
        <dbReference type="Proteomes" id="UP001335648"/>
    </source>
</evidence>
<evidence type="ECO:0000259" key="1">
    <source>
        <dbReference type="Pfam" id="PF21365"/>
    </source>
</evidence>
<comment type="caution">
    <text evidence="2">The sequence shown here is derived from an EMBL/GenBank/DDBJ whole genome shotgun (WGS) entry which is preliminary data.</text>
</comment>
<accession>A0AAN8HV53</accession>
<organism evidence="2 3">
    <name type="scientific">Champsocephalus esox</name>
    <name type="common">pike icefish</name>
    <dbReference type="NCBI Taxonomy" id="159716"/>
    <lineage>
        <taxon>Eukaryota</taxon>
        <taxon>Metazoa</taxon>
        <taxon>Chordata</taxon>
        <taxon>Craniata</taxon>
        <taxon>Vertebrata</taxon>
        <taxon>Euteleostomi</taxon>
        <taxon>Actinopterygii</taxon>
        <taxon>Neopterygii</taxon>
        <taxon>Teleostei</taxon>
        <taxon>Neoteleostei</taxon>
        <taxon>Acanthomorphata</taxon>
        <taxon>Eupercaria</taxon>
        <taxon>Perciformes</taxon>
        <taxon>Notothenioidei</taxon>
        <taxon>Channichthyidae</taxon>
        <taxon>Champsocephalus</taxon>
    </lineage>
</organism>
<dbReference type="InterPro" id="IPR013780">
    <property type="entry name" value="Glyco_hydro_b"/>
</dbReference>
<dbReference type="Pfam" id="PF21365">
    <property type="entry name" value="Glyco_hydro_31_3rd"/>
    <property type="match status" value="1"/>
</dbReference>
<reference evidence="2 3" key="1">
    <citation type="journal article" date="2023" name="Mol. Biol. Evol.">
        <title>Genomics of Secondarily Temperate Adaptation in the Only Non-Antarctic Icefish.</title>
        <authorList>
            <person name="Rivera-Colon A.G."/>
            <person name="Rayamajhi N."/>
            <person name="Minhas B.F."/>
            <person name="Madrigal G."/>
            <person name="Bilyk K.T."/>
            <person name="Yoon V."/>
            <person name="Hune M."/>
            <person name="Gregory S."/>
            <person name="Cheng C.H.C."/>
            <person name="Catchen J.M."/>
        </authorList>
    </citation>
    <scope>NUCLEOTIDE SEQUENCE [LARGE SCALE GENOMIC DNA]</scope>
    <source>
        <strain evidence="2">JC2023a</strain>
    </source>
</reference>
<dbReference type="Gene3D" id="2.60.40.1180">
    <property type="entry name" value="Golgi alpha-mannosidase II"/>
    <property type="match status" value="2"/>
</dbReference>
<feature type="domain" description="Glycosyl hydrolase family 31 C-terminal" evidence="1">
    <location>
        <begin position="22"/>
        <end position="68"/>
    </location>
</feature>
<dbReference type="PANTHER" id="PTHR22762">
    <property type="entry name" value="ALPHA-GLUCOSIDASE"/>
    <property type="match status" value="1"/>
</dbReference>
<dbReference type="GO" id="GO:0004558">
    <property type="term" value="F:alpha-1,4-glucosidase activity"/>
    <property type="evidence" value="ECO:0007669"/>
    <property type="project" value="TreeGrafter"/>
</dbReference>
<dbReference type="EMBL" id="JAULUE010000449">
    <property type="protein sequence ID" value="KAK5928717.1"/>
    <property type="molecule type" value="Genomic_DNA"/>
</dbReference>
<dbReference type="AlphaFoldDB" id="A0AAN8HV53"/>
<dbReference type="InterPro" id="IPR048395">
    <property type="entry name" value="Glyco_hydro_31_C"/>
</dbReference>
<dbReference type="PANTHER" id="PTHR22762:SF60">
    <property type="entry name" value="NEUTRAL ALPHA-GLUCOSIDASE C"/>
    <property type="match status" value="1"/>
</dbReference>
<dbReference type="GO" id="GO:0006491">
    <property type="term" value="P:N-glycan processing"/>
    <property type="evidence" value="ECO:0007669"/>
    <property type="project" value="TreeGrafter"/>
</dbReference>
<protein>
    <recommendedName>
        <fullName evidence="1">Glycosyl hydrolase family 31 C-terminal domain-containing protein</fullName>
    </recommendedName>
</protein>
<dbReference type="SUPFAM" id="SSF51011">
    <property type="entry name" value="Glycosyl hydrolase domain"/>
    <property type="match status" value="1"/>
</dbReference>